<dbReference type="InterPro" id="IPR034834">
    <property type="entry name" value="PRC_RRM"/>
</dbReference>
<dbReference type="SUPFAM" id="SSF54928">
    <property type="entry name" value="RNA-binding domain, RBD"/>
    <property type="match status" value="1"/>
</dbReference>
<reference evidence="11" key="1">
    <citation type="submission" date="2022-03" db="EMBL/GenBank/DDBJ databases">
        <authorList>
            <person name="Alioto T."/>
            <person name="Alioto T."/>
            <person name="Gomez Garrido J."/>
        </authorList>
    </citation>
    <scope>NUCLEOTIDE SEQUENCE</scope>
</reference>
<evidence type="ECO:0000256" key="5">
    <source>
        <dbReference type="ARBA" id="ARBA00023159"/>
    </source>
</evidence>
<feature type="region of interest" description="Disordered" evidence="9">
    <location>
        <begin position="1188"/>
        <end position="1209"/>
    </location>
</feature>
<keyword evidence="6" id="KW-0804">Transcription</keyword>
<organism evidence="11 12">
    <name type="scientific">Pelobates cultripes</name>
    <name type="common">Western spadefoot toad</name>
    <dbReference type="NCBI Taxonomy" id="61616"/>
    <lineage>
        <taxon>Eukaryota</taxon>
        <taxon>Metazoa</taxon>
        <taxon>Chordata</taxon>
        <taxon>Craniata</taxon>
        <taxon>Vertebrata</taxon>
        <taxon>Euteleostomi</taxon>
        <taxon>Amphibia</taxon>
        <taxon>Batrachia</taxon>
        <taxon>Anura</taxon>
        <taxon>Pelobatoidea</taxon>
        <taxon>Pelobatidae</taxon>
        <taxon>Pelobates</taxon>
    </lineage>
</organism>
<feature type="region of interest" description="Disordered" evidence="9">
    <location>
        <begin position="391"/>
        <end position="436"/>
    </location>
</feature>
<evidence type="ECO:0000256" key="3">
    <source>
        <dbReference type="ARBA" id="ARBA00022884"/>
    </source>
</evidence>
<evidence type="ECO:0000256" key="1">
    <source>
        <dbReference type="ARBA" id="ARBA00004123"/>
    </source>
</evidence>
<evidence type="ECO:0000313" key="11">
    <source>
        <dbReference type="EMBL" id="CAH2322964.1"/>
    </source>
</evidence>
<feature type="compositionally biased region" description="Polar residues" evidence="9">
    <location>
        <begin position="420"/>
        <end position="433"/>
    </location>
</feature>
<dbReference type="InterPro" id="IPR035979">
    <property type="entry name" value="RBD_domain_sf"/>
</dbReference>
<name>A0AAD1TB81_PELCU</name>
<feature type="compositionally biased region" description="Basic residues" evidence="9">
    <location>
        <begin position="1504"/>
        <end position="1518"/>
    </location>
</feature>
<dbReference type="CDD" id="cd12624">
    <property type="entry name" value="RRM_PRC"/>
    <property type="match status" value="1"/>
</dbReference>
<evidence type="ECO:0000256" key="2">
    <source>
        <dbReference type="ARBA" id="ARBA00022553"/>
    </source>
</evidence>
<dbReference type="Pfam" id="PF00076">
    <property type="entry name" value="RRM_1"/>
    <property type="match status" value="1"/>
</dbReference>
<dbReference type="GO" id="GO:0005634">
    <property type="term" value="C:nucleus"/>
    <property type="evidence" value="ECO:0007669"/>
    <property type="project" value="UniProtKB-SubCell"/>
</dbReference>
<comment type="subcellular location">
    <subcellularLocation>
        <location evidence="1">Nucleus</location>
    </subcellularLocation>
</comment>
<feature type="compositionally biased region" description="Basic residues" evidence="9">
    <location>
        <begin position="1457"/>
        <end position="1466"/>
    </location>
</feature>
<dbReference type="GO" id="GO:0045944">
    <property type="term" value="P:positive regulation of transcription by RNA polymerase II"/>
    <property type="evidence" value="ECO:0007669"/>
    <property type="project" value="TreeGrafter"/>
</dbReference>
<dbReference type="PROSITE" id="PS50102">
    <property type="entry name" value="RRM"/>
    <property type="match status" value="1"/>
</dbReference>
<gene>
    <name evidence="11" type="ORF">PECUL_23A019336</name>
</gene>
<dbReference type="EMBL" id="OW240922">
    <property type="protein sequence ID" value="CAH2322964.1"/>
    <property type="molecule type" value="Genomic_DNA"/>
</dbReference>
<dbReference type="PANTHER" id="PTHR15528">
    <property type="entry name" value="PEROXISOME PROLIFERATOR ACTIVATED RECEPTOR GAMMA COACTIVATOR 1 PGC-1 -RELATED"/>
    <property type="match status" value="1"/>
</dbReference>
<evidence type="ECO:0000256" key="6">
    <source>
        <dbReference type="ARBA" id="ARBA00023163"/>
    </source>
</evidence>
<keyword evidence="12" id="KW-1185">Reference proteome</keyword>
<feature type="region of interest" description="Disordered" evidence="9">
    <location>
        <begin position="1141"/>
        <end position="1160"/>
    </location>
</feature>
<keyword evidence="2" id="KW-0597">Phosphoprotein</keyword>
<feature type="domain" description="RRM" evidence="10">
    <location>
        <begin position="1587"/>
        <end position="1664"/>
    </location>
</feature>
<evidence type="ECO:0000256" key="8">
    <source>
        <dbReference type="PROSITE-ProRule" id="PRU00176"/>
    </source>
</evidence>
<feature type="region of interest" description="Disordered" evidence="9">
    <location>
        <begin position="182"/>
        <end position="210"/>
    </location>
</feature>
<evidence type="ECO:0000256" key="7">
    <source>
        <dbReference type="ARBA" id="ARBA00023242"/>
    </source>
</evidence>
<dbReference type="Proteomes" id="UP001295444">
    <property type="component" value="Chromosome 11"/>
</dbReference>
<feature type="region of interest" description="Disordered" evidence="9">
    <location>
        <begin position="1422"/>
        <end position="1575"/>
    </location>
</feature>
<dbReference type="Gene3D" id="3.30.70.330">
    <property type="match status" value="1"/>
</dbReference>
<feature type="compositionally biased region" description="Basic residues" evidence="9">
    <location>
        <begin position="1548"/>
        <end position="1562"/>
    </location>
</feature>
<keyword evidence="4" id="KW-0805">Transcription regulation</keyword>
<feature type="compositionally biased region" description="Basic and acidic residues" evidence="9">
    <location>
        <begin position="1006"/>
        <end position="1017"/>
    </location>
</feature>
<evidence type="ECO:0000256" key="9">
    <source>
        <dbReference type="SAM" id="MobiDB-lite"/>
    </source>
</evidence>
<evidence type="ECO:0000259" key="10">
    <source>
        <dbReference type="PROSITE" id="PS50102"/>
    </source>
</evidence>
<feature type="compositionally biased region" description="Basic and acidic residues" evidence="9">
    <location>
        <begin position="649"/>
        <end position="668"/>
    </location>
</feature>
<feature type="region of interest" description="Disordered" evidence="9">
    <location>
        <begin position="992"/>
        <end position="1023"/>
    </location>
</feature>
<dbReference type="GO" id="GO:0003712">
    <property type="term" value="F:transcription coregulator activity"/>
    <property type="evidence" value="ECO:0007669"/>
    <property type="project" value="InterPro"/>
</dbReference>
<keyword evidence="3 8" id="KW-0694">RNA-binding</keyword>
<dbReference type="SMART" id="SM00360">
    <property type="entry name" value="RRM"/>
    <property type="match status" value="1"/>
</dbReference>
<accession>A0AAD1TB81</accession>
<feature type="compositionally biased region" description="Basic and acidic residues" evidence="9">
    <location>
        <begin position="1439"/>
        <end position="1451"/>
    </location>
</feature>
<evidence type="ECO:0000256" key="4">
    <source>
        <dbReference type="ARBA" id="ARBA00023015"/>
    </source>
</evidence>
<feature type="region of interest" description="Disordered" evidence="9">
    <location>
        <begin position="649"/>
        <end position="706"/>
    </location>
</feature>
<dbReference type="PANTHER" id="PTHR15528:SF5">
    <property type="entry name" value="PEROXISOME PROLIFERATOR-ACTIVATED RECEPTOR GAMMA COACTIVATOR-RELATED PROTEIN 1"/>
    <property type="match status" value="1"/>
</dbReference>
<feature type="compositionally biased region" description="Basic and acidic residues" evidence="9">
    <location>
        <begin position="1563"/>
        <end position="1575"/>
    </location>
</feature>
<evidence type="ECO:0000313" key="12">
    <source>
        <dbReference type="Proteomes" id="UP001295444"/>
    </source>
</evidence>
<sequence>MAARWGAGEETLTIGGMELFTAGGPLQCQAFEDDEPCSGLSDLSLSSLDAGGILGTFHGYVDPSLISVIEDPGTQHKGNFDEENELSLLTALTEILDNTDDENMSPFDTIPDTELLVSPKDREGSALQKFLSLSRTPTDIALMDEQHRPSSGKNDRSVSINWEQCLEGITSTPKRRNRLKSFRNCLPRRARTEPTQQRSDGEEEELASPSKAFEATSGLITFDKDVIDSPFMKTDFEQEALLKQNTPYVINTENVALCDLVKYMHPYCLPTLTVCLDEEDAEVDEDILENAVFLEIVSEQGDCIKVPVMMKHPGEDCDSEENIINLCSMEQLDSEVGIQTHYSNGSSDEQCSPAQQQLAAEEHFLKASDDMQSLETLTDRDNEEKLKMFSLENEQNNKNQESLREDKSCQKELEVPSDLGNGSIQNNEAMTQHSDGKLKQGEEFSLQKNYEVDCSAQKECENAVVNHKRIKKKRGKSSKLKVKIKPKNSNENKELASAKISIQKVLPPTLKRPSNSLLQESDFLIKQLDQAKKDAEMELRTSRMTRAKLRTRASLENLYSSEKKLTNDKKPEKPCLLENDQPALVGENGDINVGLEPNNFKSEVSGMITSEHLQDVTLAPDSSVQNKTPEEVLVVAPSAIQLEENACMEDKNPGSEGESTLHAKDLKPKSLSLSEYRKRLQNRKPNAEERDSENSSGSKWPSIPEPPTELAEIPCLILPGRDALPSKSTKPTHPLEETACSSTKADKPLGQDFSNGCMRAQPSVTTHETVHPQPPVVMNPSVAVNHPFALPLQQNVPTAFYPPTWPVSSHLAYYPTPPAVPSFSNCVPPDPTHAMTMQPPMMTWPHFPPPPIAMGAVHSSEPACWPPGFPPSYWQPPLVHQGIPVQASAGNIVGTIPQSLSNLANNHMQPELKISHDVQAAAQSYSQNFMPFNQISMPGVLESRPPPGWKETSSTEIVKPVKDNIKQSKAHAKPLENKTPTLVKHSCSLVQKSSPYKPTINPLPKKHPDPLPPDPKKTNLPVPDMKSANQVVFKIMELLKKAQSKVVQMKSTPESAGPVKESPPACQQPLNSACIQLARCERSETPIVANPGLIVVPEMPQVSAPVLAVESKTLEQVAIDKPLAAEILKIKDRALAQVSSLAPPQETRLPTSLSAAGDHSASREMITCEEGIEASDLTSLLEQFEKTEAKDEHVAQSPDSKLAVGNSGTEKTVDKKILDRLLAPELASTAGLTPPATPPHQLWKPVIARPLSGKSKPLLASVQERTCASPVKTTKLIEAQPLPQSKLRNRNPAPASKMTVQPVHVASGDHDYCILPASQTEKCPISEESKVETITSTASSTCEGSRWNVKHGQNIMIKPIVEFNKRPENKICLKLPKANSTAPLSVLNQSVRCNVNSELPSNTVQKNLREPLDHRTNNAVEAEGHSVFMSPDSSPCRNESLDTRTEDRRDNTSVSRRSLRCYRKYKVSPSPEKSSSRGRKSSDSHSCRSSSSSSFSGSRSRSPPSKRRRTFSSRRCRSRSSESSSSSCSSSSSSSCSSRSCSSSSSRSRSRSRSRQRYRSRSRRCESRERYSRQRIQHKERAIEERRVVYIGKINNRMTRSELKRRFSVFGDIEECTIHFREHGDNYGFVTYRYTGEAFTAIENGHKLRLPDELPFDLCFGGRRQFCKSNYADLDSNRDDYDPASMKSKFEELDFDTLLKQAQKIHRR</sequence>
<keyword evidence="5" id="KW-0010">Activator</keyword>
<dbReference type="InterPro" id="IPR000504">
    <property type="entry name" value="RRM_dom"/>
</dbReference>
<feature type="compositionally biased region" description="Low complexity" evidence="9">
    <location>
        <begin position="1521"/>
        <end position="1547"/>
    </location>
</feature>
<protein>
    <submittedName>
        <fullName evidence="11">Peroxisome proliferator-activated receptor gamma coactivator-related 1 isoform X1</fullName>
    </submittedName>
</protein>
<feature type="region of interest" description="Disordered" evidence="9">
    <location>
        <begin position="720"/>
        <end position="747"/>
    </location>
</feature>
<keyword evidence="7" id="KW-0539">Nucleus</keyword>
<feature type="compositionally biased region" description="Basic and acidic residues" evidence="9">
    <location>
        <begin position="401"/>
        <end position="414"/>
    </location>
</feature>
<dbReference type="GO" id="GO:0003723">
    <property type="term" value="F:RNA binding"/>
    <property type="evidence" value="ECO:0007669"/>
    <property type="project" value="UniProtKB-UniRule"/>
</dbReference>
<proteinExistence type="predicted"/>
<dbReference type="InterPro" id="IPR012677">
    <property type="entry name" value="Nucleotide-bd_a/b_plait_sf"/>
</dbReference>
<feature type="compositionally biased region" description="Low complexity" evidence="9">
    <location>
        <begin position="1487"/>
        <end position="1503"/>
    </location>
</feature>
<dbReference type="InterPro" id="IPR034605">
    <property type="entry name" value="PGC-1"/>
</dbReference>
<keyword evidence="11" id="KW-0675">Receptor</keyword>
<feature type="compositionally biased region" description="Polar residues" evidence="9">
    <location>
        <begin position="1141"/>
        <end position="1154"/>
    </location>
</feature>